<dbReference type="PANTHER" id="PTHR43283:SF7">
    <property type="entry name" value="BETA-LACTAMASE-RELATED DOMAIN-CONTAINING PROTEIN"/>
    <property type="match status" value="1"/>
</dbReference>
<dbReference type="GO" id="GO:0016787">
    <property type="term" value="F:hydrolase activity"/>
    <property type="evidence" value="ECO:0007669"/>
    <property type="project" value="UniProtKB-KW"/>
</dbReference>
<evidence type="ECO:0000259" key="1">
    <source>
        <dbReference type="Pfam" id="PF00144"/>
    </source>
</evidence>
<name>A0A6C0U058_9GAMM</name>
<dbReference type="KEGG" id="kim:G3T16_07670"/>
<dbReference type="Pfam" id="PF00144">
    <property type="entry name" value="Beta-lactamase"/>
    <property type="match status" value="1"/>
</dbReference>
<protein>
    <submittedName>
        <fullName evidence="2">Serine hydrolase</fullName>
    </submittedName>
</protein>
<accession>A0A6C0U058</accession>
<dbReference type="EMBL" id="CP048711">
    <property type="protein sequence ID" value="QIB65298.1"/>
    <property type="molecule type" value="Genomic_DNA"/>
</dbReference>
<dbReference type="AlphaFoldDB" id="A0A6C0U058"/>
<reference evidence="2 3" key="1">
    <citation type="submission" date="2020-02" db="EMBL/GenBank/DDBJ databases">
        <title>Genome sequencing for Kineobactrum sp. M2.</title>
        <authorList>
            <person name="Park S.-J."/>
        </authorList>
    </citation>
    <scope>NUCLEOTIDE SEQUENCE [LARGE SCALE GENOMIC DNA]</scope>
    <source>
        <strain evidence="2 3">M2</strain>
    </source>
</reference>
<dbReference type="Gene3D" id="3.40.710.10">
    <property type="entry name" value="DD-peptidase/beta-lactamase superfamily"/>
    <property type="match status" value="1"/>
</dbReference>
<organism evidence="2 3">
    <name type="scientific">Kineobactrum salinum</name>
    <dbReference type="NCBI Taxonomy" id="2708301"/>
    <lineage>
        <taxon>Bacteria</taxon>
        <taxon>Pseudomonadati</taxon>
        <taxon>Pseudomonadota</taxon>
        <taxon>Gammaproteobacteria</taxon>
        <taxon>Cellvibrionales</taxon>
        <taxon>Halieaceae</taxon>
        <taxon>Kineobactrum</taxon>
    </lineage>
</organism>
<dbReference type="InterPro" id="IPR050789">
    <property type="entry name" value="Diverse_Enzym_Activities"/>
</dbReference>
<dbReference type="InterPro" id="IPR012338">
    <property type="entry name" value="Beta-lactam/transpept-like"/>
</dbReference>
<dbReference type="Proteomes" id="UP000477680">
    <property type="component" value="Chromosome"/>
</dbReference>
<evidence type="ECO:0000313" key="3">
    <source>
        <dbReference type="Proteomes" id="UP000477680"/>
    </source>
</evidence>
<keyword evidence="3" id="KW-1185">Reference proteome</keyword>
<gene>
    <name evidence="2" type="ORF">G3T16_07670</name>
</gene>
<proteinExistence type="predicted"/>
<dbReference type="SUPFAM" id="SSF56601">
    <property type="entry name" value="beta-lactamase/transpeptidase-like"/>
    <property type="match status" value="1"/>
</dbReference>
<evidence type="ECO:0000313" key="2">
    <source>
        <dbReference type="EMBL" id="QIB65298.1"/>
    </source>
</evidence>
<keyword evidence="2" id="KW-0378">Hydrolase</keyword>
<sequence length="392" mass="42932">MNHSPQPTTSNWGQAPHNRRSFQIMQELFPSCRLPRGPALGPEPAARPRDILDWEYHCTSGALRSVAELLDDTCCDAFLVLQGDELLAEHYFNGMRANSHHLVNSVTKTFVGMLTGIAVERGQLDPDRLVADYVPELGTPAWAGTTLRHLLDMSAGVRYEEEYNDPQTDFWREAAVVGWHPALVTASTPATLLDYARSLRGKAREDGSMFYYTSVATNVLGMALERAMGQPLSALLAAELWGRLGMRHDASIVVDRSGFPYVGAGMSACARDLLNFGRMLNSGGSLRGECIVPASWIDDTLRGDASSKQCFADGMYGPALPGWHYRNQMWVKDTEGGVMLSLGIHGQVIYMDRDRELVMVVLSSQPVAASVDTYMAVFGGLEAVAERLDNGG</sequence>
<dbReference type="InterPro" id="IPR001466">
    <property type="entry name" value="Beta-lactam-related"/>
</dbReference>
<dbReference type="PANTHER" id="PTHR43283">
    <property type="entry name" value="BETA-LACTAMASE-RELATED"/>
    <property type="match status" value="1"/>
</dbReference>
<feature type="domain" description="Beta-lactamase-related" evidence="1">
    <location>
        <begin position="76"/>
        <end position="370"/>
    </location>
</feature>
<dbReference type="RefSeq" id="WP_163494538.1">
    <property type="nucleotide sequence ID" value="NZ_CP048711.1"/>
</dbReference>